<proteinExistence type="predicted"/>
<dbReference type="KEGG" id="puo:RZN69_00490"/>
<dbReference type="AlphaFoldDB" id="A0AAQ3LCU6"/>
<accession>A0AAQ3LCU6</accession>
<dbReference type="RefSeq" id="WP_317834029.1">
    <property type="nucleotide sequence ID" value="NZ_CP136920.1"/>
</dbReference>
<evidence type="ECO:0000313" key="1">
    <source>
        <dbReference type="EMBL" id="WOO41545.1"/>
    </source>
</evidence>
<gene>
    <name evidence="1" type="ORF">RZN69_00490</name>
</gene>
<reference evidence="1 2" key="1">
    <citation type="submission" date="2023-10" db="EMBL/GenBank/DDBJ databases">
        <title>Rubellicoccus peritrichatus gen. nov., sp. nov., isolated from an algae of coral reef tank.</title>
        <authorList>
            <person name="Luo J."/>
        </authorList>
    </citation>
    <scope>NUCLEOTIDE SEQUENCE [LARGE SCALE GENOMIC DNA]</scope>
    <source>
        <strain evidence="1 2">CR14</strain>
    </source>
</reference>
<protein>
    <submittedName>
        <fullName evidence="1">Uncharacterized protein</fullName>
    </submittedName>
</protein>
<organism evidence="1 2">
    <name type="scientific">Rubellicoccus peritrichatus</name>
    <dbReference type="NCBI Taxonomy" id="3080537"/>
    <lineage>
        <taxon>Bacteria</taxon>
        <taxon>Pseudomonadati</taxon>
        <taxon>Verrucomicrobiota</taxon>
        <taxon>Opitutia</taxon>
        <taxon>Puniceicoccales</taxon>
        <taxon>Cerasicoccaceae</taxon>
        <taxon>Rubellicoccus</taxon>
    </lineage>
</organism>
<dbReference type="Proteomes" id="UP001304300">
    <property type="component" value="Chromosome"/>
</dbReference>
<evidence type="ECO:0000313" key="2">
    <source>
        <dbReference type="Proteomes" id="UP001304300"/>
    </source>
</evidence>
<sequence>MSCALFAQSEEGIVNVSFRALSWDNTIPKVEYFDGTEVASFLVPNGSRSVVQHYTGPATITFYDTLRFGPDNAPIYPPVAFASIPPDIQSPLFLFIKNADGDDYPYKVLVVDESAQNFPNGSYRFFNLTQYNLACLFGKNKFQLKPGSQETLSTEEAEKKYVEIKLARNDERTEGWRLAYASKWGIRKNRRALVFLYSKPDDPSEIITKKYYDNGPAPQGSVHVQLEH</sequence>
<name>A0AAQ3LCU6_9BACT</name>
<dbReference type="EMBL" id="CP136920">
    <property type="protein sequence ID" value="WOO41545.1"/>
    <property type="molecule type" value="Genomic_DNA"/>
</dbReference>
<keyword evidence="2" id="KW-1185">Reference proteome</keyword>